<dbReference type="Gene3D" id="2.130.10.10">
    <property type="entry name" value="YVTN repeat-like/Quinoprotein amine dehydrogenase"/>
    <property type="match status" value="3"/>
</dbReference>
<dbReference type="SUPFAM" id="SSF50978">
    <property type="entry name" value="WD40 repeat-like"/>
    <property type="match status" value="2"/>
</dbReference>
<proteinExistence type="evidence at transcript level"/>
<keyword evidence="1 4" id="KW-0853">WD repeat</keyword>
<dbReference type="PROSITE" id="PS50082">
    <property type="entry name" value="WD_REPEATS_2"/>
    <property type="match status" value="5"/>
</dbReference>
<evidence type="ECO:0000256" key="2">
    <source>
        <dbReference type="ARBA" id="ARBA00022737"/>
    </source>
</evidence>
<feature type="repeat" description="WD" evidence="4">
    <location>
        <begin position="109"/>
        <end position="150"/>
    </location>
</feature>
<reference evidence="8" key="1">
    <citation type="submission" date="2017-11" db="EMBL/GenBank/DDBJ databases">
        <title>The sensing device of the deep-sea amphipod.</title>
        <authorList>
            <person name="Kobayashi H."/>
            <person name="Nagahama T."/>
            <person name="Arai W."/>
            <person name="Sasagawa Y."/>
            <person name="Umeda M."/>
            <person name="Hayashi T."/>
            <person name="Nikaido I."/>
            <person name="Watanabe H."/>
            <person name="Oguri K."/>
            <person name="Kitazato H."/>
            <person name="Fujioka K."/>
            <person name="Kido Y."/>
            <person name="Takami H."/>
        </authorList>
    </citation>
    <scope>NUCLEOTIDE SEQUENCE</scope>
    <source>
        <tissue evidence="8">Whole body</tissue>
    </source>
</reference>
<evidence type="ECO:0000313" key="7">
    <source>
        <dbReference type="EMBL" id="LAB67484.1"/>
    </source>
</evidence>
<feature type="region of interest" description="Disordered" evidence="5">
    <location>
        <begin position="775"/>
        <end position="797"/>
    </location>
</feature>
<evidence type="ECO:0000256" key="4">
    <source>
        <dbReference type="PROSITE-ProRule" id="PRU00221"/>
    </source>
</evidence>
<sequence>MSVINYNRFKAHSVFGIVGTGNSVAFITRHKKVRNYVAVTACEHVMVWDLLKQIKVATLQCPANAGTARILCARPPLEGSSTHLAVGYAKGHVALFTIAGNSDIEPVIFHGHRGPVSALTFDRTGMRLASAGVDGEIVLSDVVSETGLVRLRGHKGVVTQVLFMHTRDVLVSSGRDGAIKFWDIASAHCFRTLTALTPQVWDIALVKDDSRLIVGGDDAVLQVWGLRFTAHSSAGHESPGGAAGTENKASDSPKSKFFCLDTEGERAEDDTKELVAPVLPGTEDEIKLPADDASILSVENLGRLLRSKVGRVMGLRCTGPLLACYGQYGALDVFRILNEEEVQERVRRRLKRDRKRLRATAGDEAAAEAESEAMSAEPQLADEMRAIVSLPVHGKISALSAVLDDQQQHQQSEQQMLYLATLYNNNSLAVHKWNCSGEAVIDHDNEKEELEKNTVCLLSSEGHRAEVRVAQFSSVGDTLVTLSNEAVKTWARSHYEDHCINTFPLESHVRTMVIAPGDRHAVLGTSTGHLQLLDLSTGHVVEDIAAAHTRAGTAAGSCEVTALALTADGKGLISAGNDKTVRCWKFELVSDQSSGRRLSLQDTEETVSVNDCVSCVKCSPDGRLVAVATLDNKETLYHTDTMKLHHELYGKTLPTTDMSFSSDGSILVIGCMDTTLNIHGTDFGDRRKLLKDAHTGGVTCVQFQGNTHLFFSAGRDGLIKYWDADSFQRIMTLRGHDGNIRCLSLTPKGDMLATAGQDQSIRFWHRTEELLELSEEREMERKRQDEEEAEDEELMAGQKRHVEGETKDAEAVRASKPTYRTEDAIDMILAGIEMYRQTLEYPDGPKHYLLLTYGLTDPLECFLRVLQRIKSSELEEAIIQLELPHILSVLLLLCRLGKEGRLTEVAVRVAVVAVRTNMTQLSASRDALPILRSLDAHVEKFCSQLTDSLGFNMAALQQCADRLAKKNEAFMYSDALDRLATRNKNRKRKEDATKRAMISIR</sequence>
<dbReference type="GO" id="GO:0030490">
    <property type="term" value="P:maturation of SSU-rRNA"/>
    <property type="evidence" value="ECO:0007669"/>
    <property type="project" value="TreeGrafter"/>
</dbReference>
<dbReference type="InterPro" id="IPR036322">
    <property type="entry name" value="WD40_repeat_dom_sf"/>
</dbReference>
<dbReference type="PANTHER" id="PTHR19853">
    <property type="entry name" value="WD REPEAT CONTAINING PROTEIN 3 WDR3"/>
    <property type="match status" value="1"/>
</dbReference>
<dbReference type="Pfam" id="PF25173">
    <property type="entry name" value="Beta-prop_WDR3_1st"/>
    <property type="match status" value="1"/>
</dbReference>
<feature type="repeat" description="WD" evidence="4">
    <location>
        <begin position="733"/>
        <end position="764"/>
    </location>
</feature>
<feature type="region of interest" description="Disordered" evidence="5">
    <location>
        <begin position="357"/>
        <end position="378"/>
    </location>
</feature>
<dbReference type="InterPro" id="IPR007148">
    <property type="entry name" value="SSU_processome_Utp12"/>
</dbReference>
<comment type="similarity">
    <text evidence="3">Belongs to the WD repeat WDR3/UTP12 family.</text>
</comment>
<dbReference type="Pfam" id="PF25172">
    <property type="entry name" value="Beta-prop_WDR3_2nd"/>
    <property type="match status" value="1"/>
</dbReference>
<dbReference type="InterPro" id="IPR015943">
    <property type="entry name" value="WD40/YVTN_repeat-like_dom_sf"/>
</dbReference>
<reference evidence="7" key="2">
    <citation type="journal article" date="2018" name="Biosci. Biotechnol. Biochem.">
        <title>Polysaccharide hydrolase of the hadal zone amphipods Hirondellea gigas.</title>
        <authorList>
            <person name="Kobayashi H."/>
            <person name="Nagahama T."/>
            <person name="Arai W."/>
            <person name="Sasagawa Y."/>
            <person name="Umeda M."/>
            <person name="Hayashi T."/>
            <person name="Nikaido I."/>
            <person name="Watanabe H."/>
            <person name="Oguri K."/>
            <person name="Kitazato H."/>
            <person name="Fujioka K."/>
            <person name="Kido Y."/>
            <person name="Takami H."/>
        </authorList>
    </citation>
    <scope>NUCLEOTIDE SEQUENCE</scope>
    <source>
        <tissue evidence="7">Whole body</tissue>
    </source>
</reference>
<keyword evidence="2" id="KW-0677">Repeat</keyword>
<dbReference type="EMBL" id="IACF01001805">
    <property type="protein sequence ID" value="LAB67484.1"/>
    <property type="molecule type" value="mRNA"/>
</dbReference>
<dbReference type="GO" id="GO:0030515">
    <property type="term" value="F:snoRNA binding"/>
    <property type="evidence" value="ECO:0007669"/>
    <property type="project" value="TreeGrafter"/>
</dbReference>
<dbReference type="PANTHER" id="PTHR19853:SF0">
    <property type="entry name" value="WD REPEAT-CONTAINING PROTEIN 3"/>
    <property type="match status" value="1"/>
</dbReference>
<evidence type="ECO:0000259" key="6">
    <source>
        <dbReference type="Pfam" id="PF04003"/>
    </source>
</evidence>
<feature type="repeat" description="WD" evidence="4">
    <location>
        <begin position="691"/>
        <end position="732"/>
    </location>
</feature>
<dbReference type="AlphaFoldDB" id="A0A2P2I0C9"/>
<dbReference type="InterPro" id="IPR051570">
    <property type="entry name" value="TBC1_cilium_biogenesis"/>
</dbReference>
<evidence type="ECO:0000256" key="3">
    <source>
        <dbReference type="ARBA" id="ARBA00038229"/>
    </source>
</evidence>
<feature type="compositionally biased region" description="Basic and acidic residues" evidence="5">
    <location>
        <begin position="775"/>
        <end position="785"/>
    </location>
</feature>
<feature type="repeat" description="WD" evidence="4">
    <location>
        <begin position="553"/>
        <end position="587"/>
    </location>
</feature>
<accession>A0A2P2I0C9</accession>
<dbReference type="InterPro" id="IPR019775">
    <property type="entry name" value="WD40_repeat_CS"/>
</dbReference>
<feature type="domain" description="Small-subunit processome Utp12" evidence="6">
    <location>
        <begin position="863"/>
        <end position="957"/>
    </location>
</feature>
<dbReference type="InterPro" id="IPR001680">
    <property type="entry name" value="WD40_rpt"/>
</dbReference>
<name>A0A2P2I0C9_9CRUS</name>
<feature type="repeat" description="WD" evidence="4">
    <location>
        <begin position="151"/>
        <end position="192"/>
    </location>
</feature>
<dbReference type="GO" id="GO:0034388">
    <property type="term" value="C:Pwp2p-containing subcomplex of 90S preribosome"/>
    <property type="evidence" value="ECO:0007669"/>
    <property type="project" value="TreeGrafter"/>
</dbReference>
<dbReference type="Pfam" id="PF04003">
    <property type="entry name" value="Utp12"/>
    <property type="match status" value="1"/>
</dbReference>
<feature type="region of interest" description="Disordered" evidence="5">
    <location>
        <begin position="233"/>
        <end position="254"/>
    </location>
</feature>
<protein>
    <submittedName>
        <fullName evidence="7">WD repeat-containing protein 3-like</fullName>
    </submittedName>
</protein>
<evidence type="ECO:0000256" key="5">
    <source>
        <dbReference type="SAM" id="MobiDB-lite"/>
    </source>
</evidence>
<dbReference type="PROSITE" id="PS50294">
    <property type="entry name" value="WD_REPEATS_REGION"/>
    <property type="match status" value="3"/>
</dbReference>
<dbReference type="PROSITE" id="PS00678">
    <property type="entry name" value="WD_REPEATS_1"/>
    <property type="match status" value="1"/>
</dbReference>
<dbReference type="CDD" id="cd00200">
    <property type="entry name" value="WD40"/>
    <property type="match status" value="1"/>
</dbReference>
<dbReference type="GO" id="GO:0032040">
    <property type="term" value="C:small-subunit processome"/>
    <property type="evidence" value="ECO:0007669"/>
    <property type="project" value="TreeGrafter"/>
</dbReference>
<organism evidence="7">
    <name type="scientific">Hirondellea gigas</name>
    <dbReference type="NCBI Taxonomy" id="1518452"/>
    <lineage>
        <taxon>Eukaryota</taxon>
        <taxon>Metazoa</taxon>
        <taxon>Ecdysozoa</taxon>
        <taxon>Arthropoda</taxon>
        <taxon>Crustacea</taxon>
        <taxon>Multicrustacea</taxon>
        <taxon>Malacostraca</taxon>
        <taxon>Eumalacostraca</taxon>
        <taxon>Peracarida</taxon>
        <taxon>Amphipoda</taxon>
        <taxon>Amphilochidea</taxon>
        <taxon>Lysianassida</taxon>
        <taxon>Lysianassidira</taxon>
        <taxon>Lysianassoidea</taxon>
        <taxon>Lysianassidae</taxon>
        <taxon>Hirondellea</taxon>
    </lineage>
</organism>
<evidence type="ECO:0000256" key="1">
    <source>
        <dbReference type="ARBA" id="ARBA00022574"/>
    </source>
</evidence>
<dbReference type="SMART" id="SM00320">
    <property type="entry name" value="WD40"/>
    <property type="match status" value="10"/>
</dbReference>
<dbReference type="EMBL" id="IACT01001920">
    <property type="protein sequence ID" value="LAC21236.1"/>
    <property type="molecule type" value="mRNA"/>
</dbReference>
<evidence type="ECO:0000313" key="8">
    <source>
        <dbReference type="EMBL" id="LAC21236.1"/>
    </source>
</evidence>